<keyword evidence="1" id="KW-0812">Transmembrane</keyword>
<feature type="transmembrane region" description="Helical" evidence="1">
    <location>
        <begin position="42"/>
        <end position="59"/>
    </location>
</feature>
<keyword evidence="1" id="KW-1133">Transmembrane helix</keyword>
<dbReference type="KEGG" id="pace:A6070_01950"/>
<evidence type="ECO:0000256" key="1">
    <source>
        <dbReference type="SAM" id="Phobius"/>
    </source>
</evidence>
<accession>A0A1L3GGA4</accession>
<proteinExistence type="predicted"/>
<dbReference type="Proteomes" id="UP000182264">
    <property type="component" value="Chromosome"/>
</dbReference>
<dbReference type="RefSeq" id="WP_072286814.1">
    <property type="nucleotide sequence ID" value="NZ_CP015455.1"/>
</dbReference>
<evidence type="ECO:0000313" key="3">
    <source>
        <dbReference type="Proteomes" id="UP000182264"/>
    </source>
</evidence>
<keyword evidence="3" id="KW-1185">Reference proteome</keyword>
<feature type="transmembrane region" description="Helical" evidence="1">
    <location>
        <begin position="105"/>
        <end position="124"/>
    </location>
</feature>
<organism evidence="2 3">
    <name type="scientific">Syntrophotalea acetylenica</name>
    <name type="common">Pelobacter acetylenicus</name>
    <dbReference type="NCBI Taxonomy" id="29542"/>
    <lineage>
        <taxon>Bacteria</taxon>
        <taxon>Pseudomonadati</taxon>
        <taxon>Thermodesulfobacteriota</taxon>
        <taxon>Desulfuromonadia</taxon>
        <taxon>Desulfuromonadales</taxon>
        <taxon>Syntrophotaleaceae</taxon>
        <taxon>Syntrophotalea</taxon>
    </lineage>
</organism>
<dbReference type="EMBL" id="CP015518">
    <property type="protein sequence ID" value="APG24966.1"/>
    <property type="molecule type" value="Genomic_DNA"/>
</dbReference>
<reference evidence="2 3" key="1">
    <citation type="journal article" date="2017" name="Genome Announc.">
        <title>Complete Genome Sequences of Two Acetylene-Fermenting Pelobacter acetylenicus Strains.</title>
        <authorList>
            <person name="Sutton J.M."/>
            <person name="Baesman S.M."/>
            <person name="Fierst J.L."/>
            <person name="Poret-Peterson A.T."/>
            <person name="Oremland R.S."/>
            <person name="Dunlap D.S."/>
            <person name="Akob D.M."/>
        </authorList>
    </citation>
    <scope>NUCLEOTIDE SEQUENCE [LARGE SCALE GENOMIC DNA]</scope>
    <source>
        <strain evidence="2 3">DSM 3247</strain>
    </source>
</reference>
<evidence type="ECO:0000313" key="2">
    <source>
        <dbReference type="EMBL" id="APG24966.1"/>
    </source>
</evidence>
<name>A0A1L3GGA4_SYNAC</name>
<dbReference type="STRING" id="29542.A6070_01950"/>
<sequence length="125" mass="14141">MTPPREVSPFIIYGFFLTGLMSSLCFRILPIANQLWPGSFRPIWYVGVIGYCLFFLYRYRITLKRRRTIIGMNLLAKLKAGALDSNDREAIRYILSSLTVSKEGLNYLIIFVLSIAAIAADLALG</sequence>
<dbReference type="AlphaFoldDB" id="A0A1L3GGA4"/>
<protein>
    <submittedName>
        <fullName evidence="2">Uncharacterized protein</fullName>
    </submittedName>
</protein>
<dbReference type="OrthoDB" id="5387479at2"/>
<gene>
    <name evidence="2" type="ORF">A7E75_07990</name>
</gene>
<keyword evidence="1" id="KW-0472">Membrane</keyword>
<feature type="transmembrane region" description="Helical" evidence="1">
    <location>
        <begin position="12"/>
        <end position="30"/>
    </location>
</feature>